<gene>
    <name evidence="5" type="ORF">NARC_90169</name>
</gene>
<accession>A0A557SUJ1</accession>
<proteinExistence type="inferred from homology"/>
<evidence type="ECO:0000256" key="1">
    <source>
        <dbReference type="ARBA" id="ARBA00010541"/>
    </source>
</evidence>
<dbReference type="InterPro" id="IPR001478">
    <property type="entry name" value="PDZ"/>
</dbReference>
<dbReference type="GO" id="GO:0004252">
    <property type="term" value="F:serine-type endopeptidase activity"/>
    <property type="evidence" value="ECO:0007669"/>
    <property type="project" value="InterPro"/>
</dbReference>
<dbReference type="Gene3D" id="2.30.42.10">
    <property type="match status" value="1"/>
</dbReference>
<evidence type="ECO:0000259" key="4">
    <source>
        <dbReference type="SMART" id="SM00228"/>
    </source>
</evidence>
<dbReference type="Pfam" id="PF13365">
    <property type="entry name" value="Trypsin_2"/>
    <property type="match status" value="1"/>
</dbReference>
<dbReference type="InterPro" id="IPR051201">
    <property type="entry name" value="Chloro_Bact_Ser_Proteases"/>
</dbReference>
<evidence type="ECO:0000256" key="3">
    <source>
        <dbReference type="ARBA" id="ARBA00022801"/>
    </source>
</evidence>
<dbReference type="Proteomes" id="UP000315289">
    <property type="component" value="Unassembled WGS sequence"/>
</dbReference>
<name>A0A557SUJ1_9ARCH</name>
<evidence type="ECO:0000313" key="6">
    <source>
        <dbReference type="Proteomes" id="UP000315289"/>
    </source>
</evidence>
<sequence length="430" mass="46597">MIFLSKMKHFCLIMIFFASLVIIQSPQAFAQNQSLEQHLGLFGNGNNSLLNDIFSKVKDSVVQISTEYQAVDPSNRLYDSTGTSPFTMKFGSGFIYDKSGIIITNYHVVSSATNIIVTFNDGNSYTAKVVGVDPYGDISVLKLDNPVDEKLIPVTLANSSNLKVGDPVLAIGNPYGLDNTLTFGIISQIGRLLPNSDLGYSIPNVIQTDAAINPGNSGGPLIDLDGKVVGMNTAIFSNTGAYTGVGFSIPSNDILRIIPSLIETGTYQHPWLGISGSKLSPTLAEMFGLPPNYKGVLIENVVSKGPADKAGLKGMLIQGNRFGEQQILDKDIIIAIDGKPVSRIDDIISYLDIYKKVGDKVNLTVNRNGQIINLVATLEARPDLPLQEIQSQSDPNYNEAQPYTPFPNFKLPQLPEFKLPDLPNFNIPGL</sequence>
<keyword evidence="6" id="KW-1185">Reference proteome</keyword>
<dbReference type="Pfam" id="PF13180">
    <property type="entry name" value="PDZ_2"/>
    <property type="match status" value="1"/>
</dbReference>
<organism evidence="5 6">
    <name type="scientific">Candidatus Nitrosocosmicus arcticus</name>
    <dbReference type="NCBI Taxonomy" id="2035267"/>
    <lineage>
        <taxon>Archaea</taxon>
        <taxon>Nitrososphaerota</taxon>
        <taxon>Nitrososphaeria</taxon>
        <taxon>Nitrososphaerales</taxon>
        <taxon>Nitrososphaeraceae</taxon>
        <taxon>Candidatus Nitrosocosmicus</taxon>
    </lineage>
</organism>
<dbReference type="PRINTS" id="PR00834">
    <property type="entry name" value="PROTEASES2C"/>
</dbReference>
<keyword evidence="3" id="KW-0378">Hydrolase</keyword>
<dbReference type="InterPro" id="IPR036034">
    <property type="entry name" value="PDZ_sf"/>
</dbReference>
<dbReference type="SMART" id="SM00228">
    <property type="entry name" value="PDZ"/>
    <property type="match status" value="1"/>
</dbReference>
<dbReference type="InterPro" id="IPR043504">
    <property type="entry name" value="Peptidase_S1_PA_chymotrypsin"/>
</dbReference>
<evidence type="ECO:0000313" key="5">
    <source>
        <dbReference type="EMBL" id="TVP40262.1"/>
    </source>
</evidence>
<protein>
    <submittedName>
        <fullName evidence="5">Trypsin-like serine protease</fullName>
    </submittedName>
</protein>
<dbReference type="SUPFAM" id="SSF50494">
    <property type="entry name" value="Trypsin-like serine proteases"/>
    <property type="match status" value="1"/>
</dbReference>
<dbReference type="EMBL" id="VOAH01000009">
    <property type="protein sequence ID" value="TVP40262.1"/>
    <property type="molecule type" value="Genomic_DNA"/>
</dbReference>
<dbReference type="AlphaFoldDB" id="A0A557SUJ1"/>
<comment type="similarity">
    <text evidence="1">Belongs to the peptidase S1C family.</text>
</comment>
<dbReference type="InterPro" id="IPR001940">
    <property type="entry name" value="Peptidase_S1C"/>
</dbReference>
<keyword evidence="2 5" id="KW-0645">Protease</keyword>
<dbReference type="PANTHER" id="PTHR43343:SF3">
    <property type="entry name" value="PROTEASE DO-LIKE 8, CHLOROPLASTIC"/>
    <property type="match status" value="1"/>
</dbReference>
<feature type="domain" description="PDZ" evidence="4">
    <location>
        <begin position="270"/>
        <end position="369"/>
    </location>
</feature>
<dbReference type="GO" id="GO:0006508">
    <property type="term" value="P:proteolysis"/>
    <property type="evidence" value="ECO:0007669"/>
    <property type="project" value="UniProtKB-KW"/>
</dbReference>
<evidence type="ECO:0000256" key="2">
    <source>
        <dbReference type="ARBA" id="ARBA00022670"/>
    </source>
</evidence>
<dbReference type="InterPro" id="IPR009003">
    <property type="entry name" value="Peptidase_S1_PA"/>
</dbReference>
<comment type="caution">
    <text evidence="5">The sequence shown here is derived from an EMBL/GenBank/DDBJ whole genome shotgun (WGS) entry which is preliminary data.</text>
</comment>
<dbReference type="PANTHER" id="PTHR43343">
    <property type="entry name" value="PEPTIDASE S12"/>
    <property type="match status" value="1"/>
</dbReference>
<dbReference type="SUPFAM" id="SSF50156">
    <property type="entry name" value="PDZ domain-like"/>
    <property type="match status" value="1"/>
</dbReference>
<dbReference type="Gene3D" id="2.40.10.10">
    <property type="entry name" value="Trypsin-like serine proteases"/>
    <property type="match status" value="2"/>
</dbReference>
<reference evidence="5 6" key="1">
    <citation type="journal article" date="2019" name="Front. Microbiol.">
        <title>Ammonia Oxidation by the Arctic Terrestrial Thaumarchaeote Candidatus Nitrosocosmicus arcticus Is Stimulated by Increasing Temperatures.</title>
        <authorList>
            <person name="Alves R.J.E."/>
            <person name="Kerou M."/>
            <person name="Zappe A."/>
            <person name="Bittner R."/>
            <person name="Abby S.S."/>
            <person name="Schmidt H.A."/>
            <person name="Pfeifer K."/>
            <person name="Schleper C."/>
        </authorList>
    </citation>
    <scope>NUCLEOTIDE SEQUENCE [LARGE SCALE GENOMIC DNA]</scope>
    <source>
        <strain evidence="5 6">Kfb</strain>
    </source>
</reference>